<feature type="compositionally biased region" description="Low complexity" evidence="1">
    <location>
        <begin position="121"/>
        <end position="139"/>
    </location>
</feature>
<proteinExistence type="predicted"/>
<keyword evidence="5" id="KW-1185">Reference proteome</keyword>
<dbReference type="InterPro" id="IPR036366">
    <property type="entry name" value="PGBDSf"/>
</dbReference>
<dbReference type="Gene3D" id="1.10.101.10">
    <property type="entry name" value="PGBD-like superfamily/PGBD"/>
    <property type="match status" value="1"/>
</dbReference>
<dbReference type="Pfam" id="PF01471">
    <property type="entry name" value="PG_binding_1"/>
    <property type="match status" value="1"/>
</dbReference>
<feature type="region of interest" description="Disordered" evidence="1">
    <location>
        <begin position="106"/>
        <end position="153"/>
    </location>
</feature>
<feature type="chain" id="PRO_5046478452" evidence="2">
    <location>
        <begin position="22"/>
        <end position="576"/>
    </location>
</feature>
<protein>
    <submittedName>
        <fullName evidence="4">Trypsin-like peptidase domain-containing protein</fullName>
    </submittedName>
</protein>
<evidence type="ECO:0000259" key="3">
    <source>
        <dbReference type="Pfam" id="PF01471"/>
    </source>
</evidence>
<dbReference type="InterPro" id="IPR043504">
    <property type="entry name" value="Peptidase_S1_PA_chymotrypsin"/>
</dbReference>
<dbReference type="InterPro" id="IPR002477">
    <property type="entry name" value="Peptidoglycan-bd-like"/>
</dbReference>
<dbReference type="RefSeq" id="WP_209839038.1">
    <property type="nucleotide sequence ID" value="NZ_JAGGJP010000004.1"/>
</dbReference>
<name>A0ABW0SBB0_9RHOB</name>
<dbReference type="Pfam" id="PF13365">
    <property type="entry name" value="Trypsin_2"/>
    <property type="match status" value="1"/>
</dbReference>
<dbReference type="SUPFAM" id="SSF50494">
    <property type="entry name" value="Trypsin-like serine proteases"/>
    <property type="match status" value="1"/>
</dbReference>
<accession>A0ABW0SBB0</accession>
<reference evidence="5" key="1">
    <citation type="journal article" date="2019" name="Int. J. Syst. Evol. Microbiol.">
        <title>The Global Catalogue of Microorganisms (GCM) 10K type strain sequencing project: providing services to taxonomists for standard genome sequencing and annotation.</title>
        <authorList>
            <consortium name="The Broad Institute Genomics Platform"/>
            <consortium name="The Broad Institute Genome Sequencing Center for Infectious Disease"/>
            <person name="Wu L."/>
            <person name="Ma J."/>
        </authorList>
    </citation>
    <scope>NUCLEOTIDE SEQUENCE [LARGE SCALE GENOMIC DNA]</scope>
    <source>
        <strain evidence="5">KACC 11588</strain>
    </source>
</reference>
<evidence type="ECO:0000256" key="1">
    <source>
        <dbReference type="SAM" id="MobiDB-lite"/>
    </source>
</evidence>
<dbReference type="InterPro" id="IPR036365">
    <property type="entry name" value="PGBD-like_sf"/>
</dbReference>
<dbReference type="Proteomes" id="UP001596056">
    <property type="component" value="Unassembled WGS sequence"/>
</dbReference>
<evidence type="ECO:0000256" key="2">
    <source>
        <dbReference type="SAM" id="SignalP"/>
    </source>
</evidence>
<keyword evidence="2" id="KW-0732">Signal</keyword>
<dbReference type="Gene3D" id="2.40.10.10">
    <property type="entry name" value="Trypsin-like serine proteases"/>
    <property type="match status" value="2"/>
</dbReference>
<comment type="caution">
    <text evidence="4">The sequence shown here is derived from an EMBL/GenBank/DDBJ whole genome shotgun (WGS) entry which is preliminary data.</text>
</comment>
<dbReference type="EMBL" id="JBHSNA010000004">
    <property type="protein sequence ID" value="MFC5566144.1"/>
    <property type="molecule type" value="Genomic_DNA"/>
</dbReference>
<dbReference type="InterPro" id="IPR009003">
    <property type="entry name" value="Peptidase_S1_PA"/>
</dbReference>
<dbReference type="SUPFAM" id="SSF47090">
    <property type="entry name" value="PGBD-like"/>
    <property type="match status" value="1"/>
</dbReference>
<gene>
    <name evidence="4" type="ORF">ACFPOC_06880</name>
</gene>
<sequence>MLRRTVAAVALWAALGGAALAQEGQVWIQVDRLPTLGRAQLSAEGYSEQLPDDVAGYYLGSGWYAVALGPFSPAEAEAVRANLIAEGVIPTDSAITDGAGFQQRFWPGAPGAAASDPGELSASSAEVSAAPATPALPDESPAEAEASEAALSPGEKQQLQSALAWAGVYEGGIDGAFGRGTRAAMAAWQARNGHEPTGILTARQRADLLAGFNAVLDGMGLDTVRDEAAGIQVDLPLALLQGPVVEPPFVRYDPRDAGGPQVVLISQPGDPDRLAALYEMMQVLEIVPPTGDRQRTESAFVIDGRDDRIHSTTYAWLVDGQIKGFALVWPVGDDARRERLLEAMRASFRRLPGVLEPGSVDPGEDQAVDLVSGLQVRVPRRTASGFFVDAGGATVTTAQAVEGCERITLDESTEARVVATDPALNLAVLQPLAELAPRAVAGFLPGAPRIGAEVAVAGYPYGGALARPALTFGTLADVRGLNGEETVRRLEVAAQDGDAGGPVLAEDGSVIGMLLPRDWGTQVLPAEVSYALDAEAIQGALAAAGVQPVLAPASGAKGAVALTRDAAGLTVLVSCW</sequence>
<feature type="domain" description="Peptidoglycan binding-like" evidence="3">
    <location>
        <begin position="157"/>
        <end position="204"/>
    </location>
</feature>
<dbReference type="PANTHER" id="PTHR43019">
    <property type="entry name" value="SERINE ENDOPROTEASE DEGS"/>
    <property type="match status" value="1"/>
</dbReference>
<feature type="signal peptide" evidence="2">
    <location>
        <begin position="1"/>
        <end position="21"/>
    </location>
</feature>
<organism evidence="4 5">
    <name type="scientific">Rubellimicrobium aerolatum</name>
    <dbReference type="NCBI Taxonomy" id="490979"/>
    <lineage>
        <taxon>Bacteria</taxon>
        <taxon>Pseudomonadati</taxon>
        <taxon>Pseudomonadota</taxon>
        <taxon>Alphaproteobacteria</taxon>
        <taxon>Rhodobacterales</taxon>
        <taxon>Roseobacteraceae</taxon>
        <taxon>Rubellimicrobium</taxon>
    </lineage>
</organism>
<evidence type="ECO:0000313" key="4">
    <source>
        <dbReference type="EMBL" id="MFC5566144.1"/>
    </source>
</evidence>
<dbReference type="PANTHER" id="PTHR43019:SF23">
    <property type="entry name" value="PROTEASE DO-LIKE 5, CHLOROPLASTIC"/>
    <property type="match status" value="1"/>
</dbReference>
<evidence type="ECO:0000313" key="5">
    <source>
        <dbReference type="Proteomes" id="UP001596056"/>
    </source>
</evidence>